<dbReference type="EMBL" id="AP018005">
    <property type="protein sequence ID" value="BBB15228.1"/>
    <property type="molecule type" value="Genomic_DNA"/>
</dbReference>
<keyword evidence="1 2" id="KW-0732">Signal</keyword>
<dbReference type="GO" id="GO:0015288">
    <property type="term" value="F:porin activity"/>
    <property type="evidence" value="ECO:0007669"/>
    <property type="project" value="UniProtKB-KW"/>
</dbReference>
<organism evidence="4 5">
    <name type="scientific">Candidatus Rickettsiella viridis</name>
    <dbReference type="NCBI Taxonomy" id="676208"/>
    <lineage>
        <taxon>Bacteria</taxon>
        <taxon>Pseudomonadati</taxon>
        <taxon>Pseudomonadota</taxon>
        <taxon>Gammaproteobacteria</taxon>
        <taxon>Legionellales</taxon>
        <taxon>Coxiellaceae</taxon>
        <taxon>Rickettsiella</taxon>
    </lineage>
</organism>
<dbReference type="RefSeq" id="WP_126322700.1">
    <property type="nucleotide sequence ID" value="NZ_AP018005.1"/>
</dbReference>
<evidence type="ECO:0000313" key="5">
    <source>
        <dbReference type="Proteomes" id="UP000282483"/>
    </source>
</evidence>
<accession>A0A2Z5UUQ6</accession>
<proteinExistence type="predicted"/>
<evidence type="ECO:0000256" key="1">
    <source>
        <dbReference type="ARBA" id="ARBA00022729"/>
    </source>
</evidence>
<protein>
    <submittedName>
        <fullName evidence="4">OmpA-like transmembrane domain protein</fullName>
    </submittedName>
</protein>
<dbReference type="Pfam" id="PF13505">
    <property type="entry name" value="OMP_b-brl"/>
    <property type="match status" value="1"/>
</dbReference>
<dbReference type="OrthoDB" id="5659938at2"/>
<dbReference type="KEGG" id="rvi:RVIR1_07390"/>
<keyword evidence="4" id="KW-0472">Membrane</keyword>
<feature type="domain" description="Outer membrane protein beta-barrel" evidence="3">
    <location>
        <begin position="9"/>
        <end position="216"/>
    </location>
</feature>
<gene>
    <name evidence="4" type="ORF">RVIR1_07390</name>
</gene>
<dbReference type="Gene3D" id="2.40.160.20">
    <property type="match status" value="1"/>
</dbReference>
<reference evidence="4 5" key="1">
    <citation type="submission" date="2017-03" db="EMBL/GenBank/DDBJ databases">
        <title>The genome sequence of Candidatus Rickettsiella viridis.</title>
        <authorList>
            <person name="Nikoh N."/>
            <person name="Tsuchida T."/>
            <person name="Yamaguchi K."/>
            <person name="Maeda T."/>
            <person name="Shigenobu S."/>
            <person name="Fukatsu T."/>
        </authorList>
    </citation>
    <scope>NUCLEOTIDE SEQUENCE [LARGE SCALE GENOMIC DNA]</scope>
    <source>
        <strain evidence="4 5">Ap-RA04</strain>
    </source>
</reference>
<name>A0A2Z5UUQ6_9COXI</name>
<evidence type="ECO:0000256" key="2">
    <source>
        <dbReference type="SAM" id="SignalP"/>
    </source>
</evidence>
<keyword evidence="5" id="KW-1185">Reference proteome</keyword>
<dbReference type="AlphaFoldDB" id="A0A2Z5UUQ6"/>
<feature type="chain" id="PRO_5016314491" evidence="2">
    <location>
        <begin position="24"/>
        <end position="217"/>
    </location>
</feature>
<dbReference type="Proteomes" id="UP000282483">
    <property type="component" value="Chromosome"/>
</dbReference>
<evidence type="ECO:0000259" key="3">
    <source>
        <dbReference type="Pfam" id="PF13505"/>
    </source>
</evidence>
<feature type="signal peptide" evidence="2">
    <location>
        <begin position="1"/>
        <end position="23"/>
    </location>
</feature>
<evidence type="ECO:0000313" key="4">
    <source>
        <dbReference type="EMBL" id="BBB15228.1"/>
    </source>
</evidence>
<sequence>MFKKVITTAVLGVSALSAIAANAAVPGPYVTGQLGYANTHMSARTEFGDTIAGMSITDQSSNNLSNNGLAGRLAVGYQLNQNFAVELGYLNLNTGKRYFTDRYFWQNQSLTQSVIDVAGKGILPISDRVNAYGKLGLAYVITTGTYAKVYHPNANGNINSIFQVADHKLAPEAAVGVSYDITPNVSLDTSWTHIQTVGKNRPGNIDFVAVGLGYHFG</sequence>
<dbReference type="InterPro" id="IPR027385">
    <property type="entry name" value="Beta-barrel_OMP"/>
</dbReference>
<dbReference type="GO" id="GO:0046930">
    <property type="term" value="C:pore complex"/>
    <property type="evidence" value="ECO:0007669"/>
    <property type="project" value="UniProtKB-KW"/>
</dbReference>
<dbReference type="SUPFAM" id="SSF56925">
    <property type="entry name" value="OMPA-like"/>
    <property type="match status" value="1"/>
</dbReference>
<keyword evidence="4" id="KW-0812">Transmembrane</keyword>
<dbReference type="GO" id="GO:0009279">
    <property type="term" value="C:cell outer membrane"/>
    <property type="evidence" value="ECO:0007669"/>
    <property type="project" value="InterPro"/>
</dbReference>
<dbReference type="InterPro" id="IPR011250">
    <property type="entry name" value="OMP/PagP_B-barrel"/>
</dbReference>